<feature type="domain" description="Septum formation-related" evidence="2">
    <location>
        <begin position="592"/>
        <end position="694"/>
    </location>
</feature>
<reference evidence="4" key="1">
    <citation type="journal article" date="2019" name="Int. J. Syst. Evol. Microbiol.">
        <title>The Global Catalogue of Microorganisms (GCM) 10K type strain sequencing project: providing services to taxonomists for standard genome sequencing and annotation.</title>
        <authorList>
            <consortium name="The Broad Institute Genomics Platform"/>
            <consortium name="The Broad Institute Genome Sequencing Center for Infectious Disease"/>
            <person name="Wu L."/>
            <person name="Ma J."/>
        </authorList>
    </citation>
    <scope>NUCLEOTIDE SEQUENCE [LARGE SCALE GENOMIC DNA]</scope>
    <source>
        <strain evidence="4">CCUG 53903</strain>
    </source>
</reference>
<gene>
    <name evidence="3" type="ORF">ACFPZ3_67335</name>
</gene>
<keyword evidence="1" id="KW-0472">Membrane</keyword>
<keyword evidence="4" id="KW-1185">Reference proteome</keyword>
<name>A0ABW1DBX7_9ACTN</name>
<dbReference type="EMBL" id="JBHSPA010000126">
    <property type="protein sequence ID" value="MFC5835414.1"/>
    <property type="molecule type" value="Genomic_DNA"/>
</dbReference>
<keyword evidence="1" id="KW-1133">Transmembrane helix</keyword>
<accession>A0ABW1DBX7</accession>
<feature type="transmembrane region" description="Helical" evidence="1">
    <location>
        <begin position="174"/>
        <end position="195"/>
    </location>
</feature>
<dbReference type="RefSeq" id="WP_379524833.1">
    <property type="nucleotide sequence ID" value="NZ_JBHSPA010000126.1"/>
</dbReference>
<feature type="transmembrane region" description="Helical" evidence="1">
    <location>
        <begin position="207"/>
        <end position="225"/>
    </location>
</feature>
<protein>
    <submittedName>
        <fullName evidence="3">Septum formation family protein</fullName>
    </submittedName>
</protein>
<dbReference type="InterPro" id="IPR026004">
    <property type="entry name" value="Septum_form"/>
</dbReference>
<feature type="transmembrane region" description="Helical" evidence="1">
    <location>
        <begin position="566"/>
        <end position="584"/>
    </location>
</feature>
<proteinExistence type="predicted"/>
<sequence>MSVDVSDQAIDLGRAVTSRKRVIRGILPVRLLMAYLAATAVSVISTPFSGHGPLVYVIVAVAVAVIAAVAAAVWAGRELRRGGVLAARVTLAAAVLALLVFLLSGFGIALPGEGGEFTAGFMIGIGELAVTSLDNPFGAGPSPAVSLLNTFLLVTAFNASGLGQAMREVRWLRLLRWPILVVVAIVASSTISSVVSTLVKNGVPIEVIGAIVVLPVVALSGRAAAEVVFPASGDDLPPGWAPSTAPPRRRLFTGRHVLVVLPLWLLALAAGLIVLLAEMNKNSSYMIPGATARVASLSGAVLVLQVVVSLIGLQAYTLGRRHAALRAVDQRERDARPWLLYLRSFRDDKLRVYTHMSPRHSLLERLLAFRRERFELMLTWHLWRFGPVVAVGRPGERLAQLGAAREYLPAGTWQAEIEDRILNASAIVVVLGRTEGLAWELRTIERLAAADKMMIVVPPLREAELERRWDAFNEIGGSAGWPPVPAAARRHALVVTLSRAESVTLSRAESATLSRTEPITPGDWRVLLGKWRDEWHYEVAIDAALGRRAIRAPAPSRRRDRWRGRAAWITVLSCALVLAGVAGGSRRILEGHELAPGMCLSVPSEEVTRDQPQLALRYEVRPCGSEHGYEVVSHHVVTFDAFPGQAAVDAGADRLCAAAFQTYIGIPHQQSGLDLRYLTPTRESWLVGDEDIVCLVRDPAGPNTVPLQGSRR</sequence>
<feature type="transmembrane region" description="Helical" evidence="1">
    <location>
        <begin position="54"/>
        <end position="75"/>
    </location>
</feature>
<evidence type="ECO:0000256" key="1">
    <source>
        <dbReference type="SAM" id="Phobius"/>
    </source>
</evidence>
<feature type="transmembrane region" description="Helical" evidence="1">
    <location>
        <begin position="29"/>
        <end position="48"/>
    </location>
</feature>
<evidence type="ECO:0000313" key="4">
    <source>
        <dbReference type="Proteomes" id="UP001596058"/>
    </source>
</evidence>
<keyword evidence="1" id="KW-0812">Transmembrane</keyword>
<organism evidence="3 4">
    <name type="scientific">Nonomuraea insulae</name>
    <dbReference type="NCBI Taxonomy" id="1616787"/>
    <lineage>
        <taxon>Bacteria</taxon>
        <taxon>Bacillati</taxon>
        <taxon>Actinomycetota</taxon>
        <taxon>Actinomycetes</taxon>
        <taxon>Streptosporangiales</taxon>
        <taxon>Streptosporangiaceae</taxon>
        <taxon>Nonomuraea</taxon>
    </lineage>
</organism>
<dbReference type="Pfam" id="PF13845">
    <property type="entry name" value="Septum_form"/>
    <property type="match status" value="1"/>
</dbReference>
<feature type="transmembrane region" description="Helical" evidence="1">
    <location>
        <begin position="257"/>
        <end position="277"/>
    </location>
</feature>
<evidence type="ECO:0000313" key="3">
    <source>
        <dbReference type="EMBL" id="MFC5835414.1"/>
    </source>
</evidence>
<feature type="transmembrane region" description="Helical" evidence="1">
    <location>
        <begin position="297"/>
        <end position="316"/>
    </location>
</feature>
<feature type="transmembrane region" description="Helical" evidence="1">
    <location>
        <begin position="87"/>
        <end position="110"/>
    </location>
</feature>
<feature type="transmembrane region" description="Helical" evidence="1">
    <location>
        <begin position="144"/>
        <end position="162"/>
    </location>
</feature>
<comment type="caution">
    <text evidence="3">The sequence shown here is derived from an EMBL/GenBank/DDBJ whole genome shotgun (WGS) entry which is preliminary data.</text>
</comment>
<evidence type="ECO:0000259" key="2">
    <source>
        <dbReference type="Pfam" id="PF13845"/>
    </source>
</evidence>
<dbReference type="Proteomes" id="UP001596058">
    <property type="component" value="Unassembled WGS sequence"/>
</dbReference>